<evidence type="ECO:0000313" key="2">
    <source>
        <dbReference type="Proteomes" id="UP000253318"/>
    </source>
</evidence>
<dbReference type="PANTHER" id="PTHR43162:SF1">
    <property type="entry name" value="PRESTALK A DIFFERENTIATION PROTEIN A"/>
    <property type="match status" value="1"/>
</dbReference>
<organism evidence="1 2">
    <name type="scientific">Marinitenerispora sediminis</name>
    <dbReference type="NCBI Taxonomy" id="1931232"/>
    <lineage>
        <taxon>Bacteria</taxon>
        <taxon>Bacillati</taxon>
        <taxon>Actinomycetota</taxon>
        <taxon>Actinomycetes</taxon>
        <taxon>Streptosporangiales</taxon>
        <taxon>Nocardiopsidaceae</taxon>
        <taxon>Marinitenerispora</taxon>
    </lineage>
</organism>
<dbReference type="InterPro" id="IPR036291">
    <property type="entry name" value="NAD(P)-bd_dom_sf"/>
</dbReference>
<accession>A0A368T366</accession>
<keyword evidence="2" id="KW-1185">Reference proteome</keyword>
<sequence>MYLMAPDGLPVDPDFVAGSVESGVRRIVLLSSRGIETMGDERLLAAERTVRESGADWTVIRPDWFDQKSDEGIFRAAILAGELALPLGDLRQVFVDVGDIAAVAAAALTEDGHSGQSYEVTGPRALSFGEALSIVGAAAGREVRYRGEPGDYLAARAAQGATDEQARAEAAAFAALRGVGDGAPTEVVRRVAGRGPKSFESYAAEAAASGAWRR</sequence>
<reference evidence="1 2" key="1">
    <citation type="submission" date="2018-04" db="EMBL/GenBank/DDBJ databases">
        <title>Novel actinobacteria from marine sediment.</title>
        <authorList>
            <person name="Ng Z.Y."/>
            <person name="Tan G.Y.A."/>
        </authorList>
    </citation>
    <scope>NUCLEOTIDE SEQUENCE [LARGE SCALE GENOMIC DNA]</scope>
    <source>
        <strain evidence="1 2">TPS81</strain>
    </source>
</reference>
<dbReference type="PANTHER" id="PTHR43162">
    <property type="match status" value="1"/>
</dbReference>
<dbReference type="InterPro" id="IPR051604">
    <property type="entry name" value="Ergot_Alk_Oxidoreductase"/>
</dbReference>
<dbReference type="Gene3D" id="3.40.50.720">
    <property type="entry name" value="NAD(P)-binding Rossmann-like Domain"/>
    <property type="match status" value="1"/>
</dbReference>
<name>A0A368T366_9ACTN</name>
<comment type="caution">
    <text evidence="1">The sequence shown here is derived from an EMBL/GenBank/DDBJ whole genome shotgun (WGS) entry which is preliminary data.</text>
</comment>
<dbReference type="Proteomes" id="UP000253318">
    <property type="component" value="Unassembled WGS sequence"/>
</dbReference>
<dbReference type="RefSeq" id="WP_114399162.1">
    <property type="nucleotide sequence ID" value="NZ_QEIM01000110.1"/>
</dbReference>
<protein>
    <submittedName>
        <fullName evidence="1">NmrA family protein</fullName>
    </submittedName>
</protein>
<proteinExistence type="predicted"/>
<dbReference type="SUPFAM" id="SSF51735">
    <property type="entry name" value="NAD(P)-binding Rossmann-fold domains"/>
    <property type="match status" value="1"/>
</dbReference>
<gene>
    <name evidence="1" type="ORF">DEF24_16590</name>
</gene>
<evidence type="ECO:0000313" key="1">
    <source>
        <dbReference type="EMBL" id="RCV56473.1"/>
    </source>
</evidence>
<dbReference type="OrthoDB" id="4457504at2"/>
<dbReference type="AlphaFoldDB" id="A0A368T366"/>
<dbReference type="EMBL" id="QEIN01000128">
    <property type="protein sequence ID" value="RCV56473.1"/>
    <property type="molecule type" value="Genomic_DNA"/>
</dbReference>